<dbReference type="Proteomes" id="UP001596011">
    <property type="component" value="Unassembled WGS sequence"/>
</dbReference>
<gene>
    <name evidence="3" type="ORF">ACFO6V_19485</name>
</gene>
<dbReference type="InterPro" id="IPR014982">
    <property type="entry name" value="GSCFA"/>
</dbReference>
<accession>A0ABV9HMR6</accession>
<evidence type="ECO:0000259" key="2">
    <source>
        <dbReference type="Pfam" id="PF08885"/>
    </source>
</evidence>
<dbReference type="EMBL" id="JBHSFI010000005">
    <property type="protein sequence ID" value="MFC4630436.1"/>
    <property type="molecule type" value="Genomic_DNA"/>
</dbReference>
<feature type="domain" description="GSCFA" evidence="2">
    <location>
        <begin position="40"/>
        <end position="309"/>
    </location>
</feature>
<comment type="caution">
    <text evidence="3">The sequence shown here is derived from an EMBL/GenBank/DDBJ whole genome shotgun (WGS) entry which is preliminary data.</text>
</comment>
<evidence type="ECO:0000313" key="4">
    <source>
        <dbReference type="Proteomes" id="UP001596011"/>
    </source>
</evidence>
<evidence type="ECO:0000256" key="1">
    <source>
        <dbReference type="SAM" id="MobiDB-lite"/>
    </source>
</evidence>
<dbReference type="RefSeq" id="WP_377138118.1">
    <property type="nucleotide sequence ID" value="NZ_JBHSFI010000005.1"/>
</dbReference>
<protein>
    <submittedName>
        <fullName evidence="3">GSCFA domain-containing protein</fullName>
        <ecNumber evidence="3">3.1.-.-</ecNumber>
    </submittedName>
</protein>
<dbReference type="GO" id="GO:0016787">
    <property type="term" value="F:hydrolase activity"/>
    <property type="evidence" value="ECO:0007669"/>
    <property type="project" value="UniProtKB-KW"/>
</dbReference>
<proteinExistence type="predicted"/>
<reference evidence="4" key="1">
    <citation type="journal article" date="2019" name="Int. J. Syst. Evol. Microbiol.">
        <title>The Global Catalogue of Microorganisms (GCM) 10K type strain sequencing project: providing services to taxonomists for standard genome sequencing and annotation.</title>
        <authorList>
            <consortium name="The Broad Institute Genomics Platform"/>
            <consortium name="The Broad Institute Genome Sequencing Center for Infectious Disease"/>
            <person name="Wu L."/>
            <person name="Ma J."/>
        </authorList>
    </citation>
    <scope>NUCLEOTIDE SEQUENCE [LARGE SCALE GENOMIC DNA]</scope>
    <source>
        <strain evidence="4">CCUG 42722</strain>
    </source>
</reference>
<name>A0ABV9HMR6_9MICO</name>
<organism evidence="3 4">
    <name type="scientific">Promicromonospora alba</name>
    <dbReference type="NCBI Taxonomy" id="1616110"/>
    <lineage>
        <taxon>Bacteria</taxon>
        <taxon>Bacillati</taxon>
        <taxon>Actinomycetota</taxon>
        <taxon>Actinomycetes</taxon>
        <taxon>Micrococcales</taxon>
        <taxon>Promicromonosporaceae</taxon>
        <taxon>Promicromonospora</taxon>
    </lineage>
</organism>
<dbReference type="EC" id="3.1.-.-" evidence="3"/>
<feature type="compositionally biased region" description="Low complexity" evidence="1">
    <location>
        <begin position="324"/>
        <end position="335"/>
    </location>
</feature>
<dbReference type="Pfam" id="PF08885">
    <property type="entry name" value="GSCFA"/>
    <property type="match status" value="1"/>
</dbReference>
<sequence>MHPYQDLPSRAFWKQAVAQRNPMEFADVYIPRFEIARTTRITAAGSCFAQHIGRQFKSRGYGFVDVEPAPASLPEEAHSKFGFGIYSARYGNIYSARQLVQTFARARGEHTPVDEYWTDGERFYDPYRPSIEPRGYSSLEELRIHRDAHLRAVDSLLARTDLFVFTFGLTEAWENLEDGTIYPTCPGTVHGDFDETKHGFVNFTFRQVLEDFESFIAYARSINPAMRFLITVSPVPLTATASGAHVLPATVASKSILRAVCSELYDTYDFVDYFPSYELVSSHPMRALAYEPNLRSVSAAGVAQVMDVFFSAHGDTGEPKPVRAADTTAAPTTPERTADDVVCDELILEAFGR</sequence>
<feature type="region of interest" description="Disordered" evidence="1">
    <location>
        <begin position="317"/>
        <end position="336"/>
    </location>
</feature>
<keyword evidence="4" id="KW-1185">Reference proteome</keyword>
<evidence type="ECO:0000313" key="3">
    <source>
        <dbReference type="EMBL" id="MFC4630436.1"/>
    </source>
</evidence>
<keyword evidence="3" id="KW-0378">Hydrolase</keyword>